<name>A0A0H5S9F7_9MYCO</name>
<dbReference type="InterPro" id="IPR006311">
    <property type="entry name" value="TAT_signal"/>
</dbReference>
<dbReference type="OrthoDB" id="4669373at2"/>
<feature type="chain" id="PRO_5039003509" evidence="2">
    <location>
        <begin position="29"/>
        <end position="318"/>
    </location>
</feature>
<accession>A0A0H5S9F7</accession>
<organism evidence="3 4">
    <name type="scientific">Mycolicibacterium neworleansense</name>
    <dbReference type="NCBI Taxonomy" id="146018"/>
    <lineage>
        <taxon>Bacteria</taxon>
        <taxon>Bacillati</taxon>
        <taxon>Actinomycetota</taxon>
        <taxon>Actinomycetes</taxon>
        <taxon>Mycobacteriales</taxon>
        <taxon>Mycobacteriaceae</taxon>
        <taxon>Mycolicibacterium</taxon>
    </lineage>
</organism>
<feature type="region of interest" description="Disordered" evidence="1">
    <location>
        <begin position="251"/>
        <end position="318"/>
    </location>
</feature>
<evidence type="ECO:0000313" key="3">
    <source>
        <dbReference type="EMBL" id="CRZ17974.1"/>
    </source>
</evidence>
<evidence type="ECO:0000313" key="4">
    <source>
        <dbReference type="Proteomes" id="UP000199147"/>
    </source>
</evidence>
<dbReference type="EMBL" id="CWKH01000002">
    <property type="protein sequence ID" value="CRZ17974.1"/>
    <property type="molecule type" value="Genomic_DNA"/>
</dbReference>
<sequence precursor="true">MRQTTARFDGRRTSMPLAAALTSGALLAGLAYSGPSANASCISAFGLSSSADCSSGLTDVAIAIGDGATASAYGWFTGAFAIGDGASALVPAELLSLNSLSGALAVGEGATSTARGILTFAYANGYQAYARSAGLTSLAVTDGAQGHSVTSGVANVAINRGDHADYNWAQAFGVGNLAVNLGGDGRVVAGFDVDSFASVAFNTSGTNTIKTQGGPFAIAGTVDQDGVTVSQTGPGINIVKGATALLRQAVTDDPRPVEPKSTKPARASNLASRPQRTSSTLRSLVKKQLSKRLDGTSGPARVRAAHRMKGLKSAEDSA</sequence>
<gene>
    <name evidence="3" type="ORF">BN2156_04870</name>
</gene>
<proteinExistence type="predicted"/>
<feature type="compositionally biased region" description="Basic and acidic residues" evidence="1">
    <location>
        <begin position="251"/>
        <end position="261"/>
    </location>
</feature>
<dbReference type="AlphaFoldDB" id="A0A0H5S9F7"/>
<keyword evidence="4" id="KW-1185">Reference proteome</keyword>
<dbReference type="Proteomes" id="UP000199147">
    <property type="component" value="Unassembled WGS sequence"/>
</dbReference>
<evidence type="ECO:0000256" key="1">
    <source>
        <dbReference type="SAM" id="MobiDB-lite"/>
    </source>
</evidence>
<evidence type="ECO:0000256" key="2">
    <source>
        <dbReference type="SAM" id="SignalP"/>
    </source>
</evidence>
<dbReference type="RefSeq" id="WP_131725200.1">
    <property type="nucleotide sequence ID" value="NZ_CWKH01000002.1"/>
</dbReference>
<feature type="signal peptide" evidence="2">
    <location>
        <begin position="1"/>
        <end position="28"/>
    </location>
</feature>
<feature type="compositionally biased region" description="Polar residues" evidence="1">
    <location>
        <begin position="269"/>
        <end position="282"/>
    </location>
</feature>
<protein>
    <submittedName>
        <fullName evidence="3">Uncharacterized protein</fullName>
    </submittedName>
</protein>
<dbReference type="PROSITE" id="PS51318">
    <property type="entry name" value="TAT"/>
    <property type="match status" value="1"/>
</dbReference>
<keyword evidence="2" id="KW-0732">Signal</keyword>
<reference evidence="4" key="1">
    <citation type="submission" date="2015-07" db="EMBL/GenBank/DDBJ databases">
        <authorList>
            <person name="Urmite Genomes"/>
        </authorList>
    </citation>
    <scope>NUCLEOTIDE SEQUENCE [LARGE SCALE GENOMIC DNA]</scope>
    <source>
        <strain evidence="4">type strain: ATCC 49404</strain>
    </source>
</reference>